<keyword evidence="5" id="KW-0460">Magnesium</keyword>
<dbReference type="RefSeq" id="WP_059177187.1">
    <property type="nucleotide sequence ID" value="NZ_BCNO01000003.1"/>
</dbReference>
<evidence type="ECO:0000256" key="1">
    <source>
        <dbReference type="ARBA" id="ARBA00001946"/>
    </source>
</evidence>
<dbReference type="GO" id="GO:0004659">
    <property type="term" value="F:prenyltransferase activity"/>
    <property type="evidence" value="ECO:0007669"/>
    <property type="project" value="InterPro"/>
</dbReference>
<evidence type="ECO:0000256" key="3">
    <source>
        <dbReference type="ARBA" id="ARBA00022679"/>
    </source>
</evidence>
<evidence type="ECO:0000256" key="6">
    <source>
        <dbReference type="RuleBase" id="RU004466"/>
    </source>
</evidence>
<dbReference type="Pfam" id="PF00348">
    <property type="entry name" value="polyprenyl_synt"/>
    <property type="match status" value="1"/>
</dbReference>
<dbReference type="SFLD" id="SFLDS00005">
    <property type="entry name" value="Isoprenoid_Synthase_Type_I"/>
    <property type="match status" value="1"/>
</dbReference>
<evidence type="ECO:0000256" key="4">
    <source>
        <dbReference type="ARBA" id="ARBA00022723"/>
    </source>
</evidence>
<name>A0A0U9HU08_9BACT</name>
<accession>A0A0U9HU08</accession>
<dbReference type="InterPro" id="IPR000092">
    <property type="entry name" value="Polyprenyl_synt"/>
</dbReference>
<keyword evidence="8" id="KW-1185">Reference proteome</keyword>
<keyword evidence="4" id="KW-0479">Metal-binding</keyword>
<comment type="caution">
    <text evidence="7">The sequence shown here is derived from an EMBL/GenBank/DDBJ whole genome shotgun (WGS) entry which is preliminary data.</text>
</comment>
<evidence type="ECO:0000313" key="8">
    <source>
        <dbReference type="Proteomes" id="UP000054976"/>
    </source>
</evidence>
<comment type="cofactor">
    <cofactor evidence="1">
        <name>Mg(2+)</name>
        <dbReference type="ChEBI" id="CHEBI:18420"/>
    </cofactor>
</comment>
<proteinExistence type="inferred from homology"/>
<dbReference type="SUPFAM" id="SSF48576">
    <property type="entry name" value="Terpenoid synthases"/>
    <property type="match status" value="1"/>
</dbReference>
<dbReference type="Proteomes" id="UP000054976">
    <property type="component" value="Unassembled WGS sequence"/>
</dbReference>
<reference evidence="8" key="1">
    <citation type="submission" date="2016-01" db="EMBL/GenBank/DDBJ databases">
        <title>Draft genome sequence of Thermodesulfovibrio aggregans strain TGE-P1.</title>
        <authorList>
            <person name="Sekiguchi Y."/>
            <person name="Ohashi A."/>
            <person name="Matsuura N."/>
            <person name="Tourlousse M.D."/>
        </authorList>
    </citation>
    <scope>NUCLEOTIDE SEQUENCE [LARGE SCALE GENOMIC DNA]</scope>
    <source>
        <strain evidence="8">TGE-P1</strain>
    </source>
</reference>
<protein>
    <submittedName>
        <fullName evidence="7">Octaprenyl-diphosphate synthase</fullName>
    </submittedName>
</protein>
<dbReference type="AlphaFoldDB" id="A0A0U9HU08"/>
<organism evidence="7 8">
    <name type="scientific">Thermodesulfovibrio aggregans</name>
    <dbReference type="NCBI Taxonomy" id="86166"/>
    <lineage>
        <taxon>Bacteria</taxon>
        <taxon>Pseudomonadati</taxon>
        <taxon>Nitrospirota</taxon>
        <taxon>Thermodesulfovibrionia</taxon>
        <taxon>Thermodesulfovibrionales</taxon>
        <taxon>Thermodesulfovibrionaceae</taxon>
        <taxon>Thermodesulfovibrio</taxon>
    </lineage>
</organism>
<evidence type="ECO:0000256" key="5">
    <source>
        <dbReference type="ARBA" id="ARBA00022842"/>
    </source>
</evidence>
<evidence type="ECO:0000313" key="7">
    <source>
        <dbReference type="EMBL" id="GAQ95762.1"/>
    </source>
</evidence>
<dbReference type="InterPro" id="IPR033749">
    <property type="entry name" value="Polyprenyl_synt_CS"/>
</dbReference>
<dbReference type="GO" id="GO:0046872">
    <property type="term" value="F:metal ion binding"/>
    <property type="evidence" value="ECO:0007669"/>
    <property type="project" value="UniProtKB-KW"/>
</dbReference>
<keyword evidence="3 6" id="KW-0808">Transferase</keyword>
<dbReference type="PANTHER" id="PTHR12001">
    <property type="entry name" value="GERANYLGERANYL PYROPHOSPHATE SYNTHASE"/>
    <property type="match status" value="1"/>
</dbReference>
<dbReference type="OrthoDB" id="9805316at2"/>
<evidence type="ECO:0000256" key="2">
    <source>
        <dbReference type="ARBA" id="ARBA00006706"/>
    </source>
</evidence>
<dbReference type="Gene3D" id="1.10.600.10">
    <property type="entry name" value="Farnesyl Diphosphate Synthase"/>
    <property type="match status" value="1"/>
</dbReference>
<dbReference type="EMBL" id="BCNO01000003">
    <property type="protein sequence ID" value="GAQ95762.1"/>
    <property type="molecule type" value="Genomic_DNA"/>
</dbReference>
<dbReference type="PANTHER" id="PTHR12001:SF69">
    <property type="entry name" value="ALL TRANS-POLYPRENYL-DIPHOSPHATE SYNTHASE PDSS1"/>
    <property type="match status" value="1"/>
</dbReference>
<sequence>MNFQDIFKQYEDELKQVERELLNIFKSEAALIPTIGAYIVNSGGKRIRPLFLLLSADLVGYKEYKRVIMAAVIEALHTASLLHDDVVDEAELRRGKASANKIWGNQVTVLLGDYLYAKALHISVTQESFPIMEALSMATSQMAEGEILQLMKAGDPTITFEEYIKIITGKTAGLIRTACRIAGILAELPDDKLQALTEFGNNIGIAFQMVDDILDYVADETKLGKKLGTDLREGKITLPLIELIRKAHEKEEIISIIKSDNFSEERLSKILEYLKQYGCIESSMEIVRQFIEKAKKALYIFPDTDERKLLFKLADYITSRNK</sequence>
<dbReference type="PROSITE" id="PS00444">
    <property type="entry name" value="POLYPRENYL_SYNTHASE_2"/>
    <property type="match status" value="1"/>
</dbReference>
<gene>
    <name evidence="7" type="ORF">TAGGR_3238</name>
</gene>
<dbReference type="GO" id="GO:0008299">
    <property type="term" value="P:isoprenoid biosynthetic process"/>
    <property type="evidence" value="ECO:0007669"/>
    <property type="project" value="InterPro"/>
</dbReference>
<dbReference type="PROSITE" id="PS00723">
    <property type="entry name" value="POLYPRENYL_SYNTHASE_1"/>
    <property type="match status" value="1"/>
</dbReference>
<dbReference type="InterPro" id="IPR008949">
    <property type="entry name" value="Isoprenoid_synthase_dom_sf"/>
</dbReference>
<dbReference type="CDD" id="cd00685">
    <property type="entry name" value="Trans_IPPS_HT"/>
    <property type="match status" value="1"/>
</dbReference>
<comment type="similarity">
    <text evidence="2 6">Belongs to the FPP/GGPP synthase family.</text>
</comment>
<dbReference type="STRING" id="86166.TAGGR_3238"/>